<dbReference type="Gene3D" id="3.40.630.30">
    <property type="match status" value="1"/>
</dbReference>
<accession>A0ABU0JSV1</accession>
<feature type="domain" description="N-acetyltransferase" evidence="1">
    <location>
        <begin position="17"/>
        <end position="165"/>
    </location>
</feature>
<dbReference type="InterPro" id="IPR051531">
    <property type="entry name" value="N-acetyltransferase"/>
</dbReference>
<proteinExistence type="predicted"/>
<reference evidence="2 3" key="1">
    <citation type="submission" date="2023-07" db="EMBL/GenBank/DDBJ databases">
        <title>Genomic Encyclopedia of Type Strains, Phase IV (KMG-IV): sequencing the most valuable type-strain genomes for metagenomic binning, comparative biology and taxonomic classification.</title>
        <authorList>
            <person name="Goeker M."/>
        </authorList>
    </citation>
    <scope>NUCLEOTIDE SEQUENCE [LARGE SCALE GENOMIC DNA]</scope>
    <source>
        <strain evidence="2 3">DSM 1400</strain>
    </source>
</reference>
<protein>
    <submittedName>
        <fullName evidence="2">RimJ/RimL family protein N-acetyltransferase</fullName>
    </submittedName>
</protein>
<evidence type="ECO:0000313" key="3">
    <source>
        <dbReference type="Proteomes" id="UP001224418"/>
    </source>
</evidence>
<name>A0ABU0JSV1_HATLI</name>
<keyword evidence="3" id="KW-1185">Reference proteome</keyword>
<dbReference type="RefSeq" id="WP_307356039.1">
    <property type="nucleotide sequence ID" value="NZ_BAAACJ010000014.1"/>
</dbReference>
<evidence type="ECO:0000313" key="2">
    <source>
        <dbReference type="EMBL" id="MDQ0480172.1"/>
    </source>
</evidence>
<dbReference type="InterPro" id="IPR016181">
    <property type="entry name" value="Acyl_CoA_acyltransferase"/>
</dbReference>
<dbReference type="PROSITE" id="PS51186">
    <property type="entry name" value="GNAT"/>
    <property type="match status" value="1"/>
</dbReference>
<evidence type="ECO:0000259" key="1">
    <source>
        <dbReference type="PROSITE" id="PS51186"/>
    </source>
</evidence>
<dbReference type="Pfam" id="PF13302">
    <property type="entry name" value="Acetyltransf_3"/>
    <property type="match status" value="1"/>
</dbReference>
<dbReference type="Proteomes" id="UP001224418">
    <property type="component" value="Unassembled WGS sequence"/>
</dbReference>
<dbReference type="SUPFAM" id="SSF55729">
    <property type="entry name" value="Acyl-CoA N-acyltransferases (Nat)"/>
    <property type="match status" value="1"/>
</dbReference>
<dbReference type="PANTHER" id="PTHR43792">
    <property type="entry name" value="GNAT FAMILY, PUTATIVE (AFU_ORTHOLOGUE AFUA_3G00765)-RELATED-RELATED"/>
    <property type="match status" value="1"/>
</dbReference>
<comment type="caution">
    <text evidence="2">The sequence shown here is derived from an EMBL/GenBank/DDBJ whole genome shotgun (WGS) entry which is preliminary data.</text>
</comment>
<dbReference type="EMBL" id="JAUSWN010000015">
    <property type="protein sequence ID" value="MDQ0480172.1"/>
    <property type="molecule type" value="Genomic_DNA"/>
</dbReference>
<sequence>MEKRICFKRFVLEEDFSYFLKLTTNEELMVMNYGRIFTREESEGFYKKMMEQNSKTKDFGYFKVFQKNEDTFIGLAAISVNNDCTEAEIEYLLLPEYWGNRYGTEIAENLLEKIKKISNISKVTAIINPDNIRSKKILLKNGFILCKTYKVDDGKTAQMFIKELHN</sequence>
<dbReference type="InterPro" id="IPR000182">
    <property type="entry name" value="GNAT_dom"/>
</dbReference>
<organism evidence="2 3">
    <name type="scientific">Hathewaya limosa</name>
    <name type="common">Clostridium limosum</name>
    <dbReference type="NCBI Taxonomy" id="1536"/>
    <lineage>
        <taxon>Bacteria</taxon>
        <taxon>Bacillati</taxon>
        <taxon>Bacillota</taxon>
        <taxon>Clostridia</taxon>
        <taxon>Eubacteriales</taxon>
        <taxon>Clostridiaceae</taxon>
        <taxon>Hathewaya</taxon>
    </lineage>
</organism>
<gene>
    <name evidence="2" type="ORF">QOZ93_001920</name>
</gene>
<dbReference type="PANTHER" id="PTHR43792:SF1">
    <property type="entry name" value="N-ACETYLTRANSFERASE DOMAIN-CONTAINING PROTEIN"/>
    <property type="match status" value="1"/>
</dbReference>